<organism evidence="1 2">
    <name type="scientific">Anaerobacillus arseniciselenatis</name>
    <dbReference type="NCBI Taxonomy" id="85682"/>
    <lineage>
        <taxon>Bacteria</taxon>
        <taxon>Bacillati</taxon>
        <taxon>Bacillota</taxon>
        <taxon>Bacilli</taxon>
        <taxon>Bacillales</taxon>
        <taxon>Bacillaceae</taxon>
        <taxon>Anaerobacillus</taxon>
    </lineage>
</organism>
<reference evidence="1 2" key="1">
    <citation type="submission" date="2016-10" db="EMBL/GenBank/DDBJ databases">
        <title>Draft genome sequences of four alkaliphilic bacteria belonging to the Anaerobacillus genus.</title>
        <authorList>
            <person name="Bassil N.M."/>
            <person name="Lloyd J.R."/>
        </authorList>
    </citation>
    <scope>NUCLEOTIDE SEQUENCE [LARGE SCALE GENOMIC DNA]</scope>
    <source>
        <strain evidence="1 2">DSM 15340</strain>
    </source>
</reference>
<dbReference type="EMBL" id="MLQQ01000001">
    <property type="protein sequence ID" value="OIJ15706.1"/>
    <property type="molecule type" value="Genomic_DNA"/>
</dbReference>
<keyword evidence="2" id="KW-1185">Reference proteome</keyword>
<sequence>MTTYRCPSCKARSRFNIIDQVITSVKLDANTGTYLPLDNLEPYHLKYSGPDKRVQCASCGLVEDENRFIKAALLP</sequence>
<accession>A0A1S2LTL8</accession>
<protein>
    <submittedName>
        <fullName evidence="1">DNA alkylation repair protein</fullName>
    </submittedName>
</protein>
<dbReference type="OrthoDB" id="2382008at2"/>
<gene>
    <name evidence="1" type="ORF">BKP35_01560</name>
</gene>
<dbReference type="AlphaFoldDB" id="A0A1S2LTL8"/>
<proteinExistence type="predicted"/>
<dbReference type="RefSeq" id="WP_071311631.1">
    <property type="nucleotide sequence ID" value="NZ_MLQQ01000001.1"/>
</dbReference>
<comment type="caution">
    <text evidence="1">The sequence shown here is derived from an EMBL/GenBank/DDBJ whole genome shotgun (WGS) entry which is preliminary data.</text>
</comment>
<evidence type="ECO:0000313" key="1">
    <source>
        <dbReference type="EMBL" id="OIJ15706.1"/>
    </source>
</evidence>
<name>A0A1S2LTL8_9BACI</name>
<evidence type="ECO:0000313" key="2">
    <source>
        <dbReference type="Proteomes" id="UP000180098"/>
    </source>
</evidence>
<dbReference type="Proteomes" id="UP000180098">
    <property type="component" value="Unassembled WGS sequence"/>
</dbReference>